<name>A0A6J5NTB6_9CAUD</name>
<evidence type="ECO:0000313" key="1">
    <source>
        <dbReference type="EMBL" id="CAB4160571.1"/>
    </source>
</evidence>
<protein>
    <submittedName>
        <fullName evidence="1">Uncharacterized protein</fullName>
    </submittedName>
</protein>
<organism evidence="1">
    <name type="scientific">uncultured Caudovirales phage</name>
    <dbReference type="NCBI Taxonomy" id="2100421"/>
    <lineage>
        <taxon>Viruses</taxon>
        <taxon>Duplodnaviria</taxon>
        <taxon>Heunggongvirae</taxon>
        <taxon>Uroviricota</taxon>
        <taxon>Caudoviricetes</taxon>
        <taxon>Peduoviridae</taxon>
        <taxon>Maltschvirus</taxon>
        <taxon>Maltschvirus maltsch</taxon>
    </lineage>
</organism>
<sequence length="272" mass="27241">MSANFGGSRLVLPSDLSTVVLPVASGVVISPGDLLYWDSANSVVKPLSSKTGLGAAALDQADIGLTFAGVALQGRIAAQTTSGYPAFPAAGITVGVDVVYEADCASATFEAGDLVGVISSGASAVAAISDQSVVAVTKQNLAIGYVVCRYASAVTKVRVRLLGKTSDVGNPNLNNGIGEKQGYSSASLADSNVTLTVASAPIQIGIPTAARDVTLPAVAQSAGMQFWIVNNSAGAYTLTVKNAAAATIVSVAQNKRATVVCDGTAWYGLVGA</sequence>
<dbReference type="EMBL" id="LR796705">
    <property type="protein sequence ID" value="CAB4160571.1"/>
    <property type="molecule type" value="Genomic_DNA"/>
</dbReference>
<reference evidence="1" key="1">
    <citation type="submission" date="2020-04" db="EMBL/GenBank/DDBJ databases">
        <authorList>
            <person name="Chiriac C."/>
            <person name="Salcher M."/>
            <person name="Ghai R."/>
            <person name="Kavagutti S V."/>
        </authorList>
    </citation>
    <scope>NUCLEOTIDE SEQUENCE</scope>
</reference>
<gene>
    <name evidence="1" type="ORF">UFOVP731_4</name>
</gene>
<proteinExistence type="predicted"/>
<accession>A0A6J5NTB6</accession>